<organism evidence="1 2">
    <name type="scientific">Sedimentitalea nanhaiensis</name>
    <dbReference type="NCBI Taxonomy" id="999627"/>
    <lineage>
        <taxon>Bacteria</taxon>
        <taxon>Pseudomonadati</taxon>
        <taxon>Pseudomonadota</taxon>
        <taxon>Alphaproteobacteria</taxon>
        <taxon>Rhodobacterales</taxon>
        <taxon>Paracoccaceae</taxon>
        <taxon>Sedimentitalea</taxon>
    </lineage>
</organism>
<dbReference type="Proteomes" id="UP000182466">
    <property type="component" value="Unassembled WGS sequence"/>
</dbReference>
<dbReference type="AlphaFoldDB" id="A0A1I7EDM4"/>
<proteinExistence type="predicted"/>
<evidence type="ECO:0000313" key="2">
    <source>
        <dbReference type="Proteomes" id="UP000182466"/>
    </source>
</evidence>
<gene>
    <name evidence="1" type="ORF">SAMN05216236_1831</name>
</gene>
<keyword evidence="2" id="KW-1185">Reference proteome</keyword>
<dbReference type="EMBL" id="FPAW01000083">
    <property type="protein sequence ID" value="SFU22048.1"/>
    <property type="molecule type" value="Genomic_DNA"/>
</dbReference>
<sequence length="183" mass="20862">MATRPDFRKNPKDASREMDGWLGRTHHGYRDLNQSIKAALMYFTVAWSIFEYKALGTHASLDTIEKFVSTKALNGTSLGDFEEAHEYFRNRYITGGKANASFSHLVGKDTEVATRIQDVLLGHTSEPSDKLIALLLIVYRLRNNMLHGVKWKWGVDDQHENFEHATSIIMTTLDIFLPDETTN</sequence>
<evidence type="ECO:0000313" key="1">
    <source>
        <dbReference type="EMBL" id="SFU22048.1"/>
    </source>
</evidence>
<reference evidence="1 2" key="1">
    <citation type="submission" date="2016-10" db="EMBL/GenBank/DDBJ databases">
        <authorList>
            <person name="de Groot N.N."/>
        </authorList>
    </citation>
    <scope>NUCLEOTIDE SEQUENCE [LARGE SCALE GENOMIC DNA]</scope>
    <source>
        <strain evidence="1 2">CGMCC 1.10959</strain>
    </source>
</reference>
<accession>A0A1I7EDM4</accession>
<protein>
    <submittedName>
        <fullName evidence="1">Uncharacterized protein</fullName>
    </submittedName>
</protein>
<name>A0A1I7EDM4_9RHOB</name>
<dbReference type="OrthoDB" id="1904255at2"/>